<organism evidence="1 2">
    <name type="scientific">Pseudonocardia broussonetiae</name>
    <dbReference type="NCBI Taxonomy" id="2736640"/>
    <lineage>
        <taxon>Bacteria</taxon>
        <taxon>Bacillati</taxon>
        <taxon>Actinomycetota</taxon>
        <taxon>Actinomycetes</taxon>
        <taxon>Pseudonocardiales</taxon>
        <taxon>Pseudonocardiaceae</taxon>
        <taxon>Pseudonocardia</taxon>
    </lineage>
</organism>
<proteinExistence type="predicted"/>
<dbReference type="Proteomes" id="UP000505377">
    <property type="component" value="Chromosome"/>
</dbReference>
<reference evidence="1 2" key="1">
    <citation type="submission" date="2020-05" db="EMBL/GenBank/DDBJ databases">
        <authorList>
            <person name="Mo P."/>
        </authorList>
    </citation>
    <scope>NUCLEOTIDE SEQUENCE [LARGE SCALE GENOMIC DNA]</scope>
    <source>
        <strain evidence="1 2">Gen01</strain>
    </source>
</reference>
<dbReference type="KEGG" id="pbro:HOP40_13190"/>
<name>A0A6M6JHJ3_9PSEU</name>
<accession>A0A6M6JHJ3</accession>
<evidence type="ECO:0000313" key="1">
    <source>
        <dbReference type="EMBL" id="QJY46653.1"/>
    </source>
</evidence>
<sequence>MKITVRIPKHRQFGALARRFRAAGDGTLERDLGAGLQQSAPPVLAKVHARVMAASFPASPSKGGGRSTGFRAALAGATKTEPLASPVGVRFFVDGDALGRGGTGRAGHRLAMYTEGIARNRWRHRAFGRDPEDPKSWFNQLPDPWFFPTFPGEESRFVRVVEQAMDKTARRILG</sequence>
<evidence type="ECO:0008006" key="3">
    <source>
        <dbReference type="Google" id="ProtNLM"/>
    </source>
</evidence>
<evidence type="ECO:0000313" key="2">
    <source>
        <dbReference type="Proteomes" id="UP000505377"/>
    </source>
</evidence>
<protein>
    <recommendedName>
        <fullName evidence="3">HK97 gp10 family phage protein</fullName>
    </recommendedName>
</protein>
<dbReference type="RefSeq" id="WP_172158224.1">
    <property type="nucleotide sequence ID" value="NZ_CP053564.1"/>
</dbReference>
<gene>
    <name evidence="1" type="ORF">HOP40_13190</name>
</gene>
<dbReference type="EMBL" id="CP053564">
    <property type="protein sequence ID" value="QJY46653.1"/>
    <property type="molecule type" value="Genomic_DNA"/>
</dbReference>
<dbReference type="AlphaFoldDB" id="A0A6M6JHJ3"/>
<keyword evidence="2" id="KW-1185">Reference proteome</keyword>